<evidence type="ECO:0000313" key="7">
    <source>
        <dbReference type="EMBL" id="KAF0714082.1"/>
    </source>
</evidence>
<evidence type="ECO:0000313" key="8">
    <source>
        <dbReference type="EMBL" id="VFT81187.1"/>
    </source>
</evidence>
<feature type="transmembrane region" description="Helical" evidence="5">
    <location>
        <begin position="204"/>
        <end position="228"/>
    </location>
</feature>
<comment type="subcellular location">
    <subcellularLocation>
        <location evidence="1">Membrane</location>
        <topology evidence="1">Multi-pass membrane protein</topology>
    </subcellularLocation>
</comment>
<proteinExistence type="predicted"/>
<dbReference type="InterPro" id="IPR004841">
    <property type="entry name" value="AA-permease/SLC12A_dom"/>
</dbReference>
<feature type="transmembrane region" description="Helical" evidence="5">
    <location>
        <begin position="48"/>
        <end position="71"/>
    </location>
</feature>
<dbReference type="GO" id="GO:0055085">
    <property type="term" value="P:transmembrane transport"/>
    <property type="evidence" value="ECO:0007669"/>
    <property type="project" value="InterPro"/>
</dbReference>
<evidence type="ECO:0000256" key="4">
    <source>
        <dbReference type="ARBA" id="ARBA00023136"/>
    </source>
</evidence>
<evidence type="ECO:0000256" key="1">
    <source>
        <dbReference type="ARBA" id="ARBA00004141"/>
    </source>
</evidence>
<feature type="transmembrane region" description="Helical" evidence="5">
    <location>
        <begin position="427"/>
        <end position="445"/>
    </location>
</feature>
<dbReference type="EMBL" id="VJMH01000868">
    <property type="protein sequence ID" value="KAF0714082.1"/>
    <property type="molecule type" value="Genomic_DNA"/>
</dbReference>
<evidence type="ECO:0000256" key="3">
    <source>
        <dbReference type="ARBA" id="ARBA00022989"/>
    </source>
</evidence>
<dbReference type="OrthoDB" id="3900342at2759"/>
<feature type="transmembrane region" description="Helical" evidence="5">
    <location>
        <begin position="362"/>
        <end position="384"/>
    </location>
</feature>
<dbReference type="AlphaFoldDB" id="A0A485KAU5"/>
<sequence>MTVAPFPLKKQRTSFKDRIQHAHSTWDLWAIGITIVLGGHFTSWNAGLAAGTLGFGLAVLVVGLAYVCLACSMAEMTSMLPFAGGVYGLARCTLGFCVGFVLGMCEVLEYILYDASVNVSLGKALAAAWPALEPYQPLVWATSFGLSLTLLSLGGKLYWRFNFSLALVLLLLVLIYVCGSIQYTNMRLYASDALFLGDDGLAKWLTSLPMAMWFYAGIEALNTLCYEVDEPQRTIPRGQATAMATIVFSTIAVYLVTISLPPAITADATAAIFNGGFTQLFHFAPATAALLSLPAIYASTPGLLLAAGNIVTCLAESKLVPYCLHRRHPEYGTPIRAMTGITTLSFLCCFGVYFELHADTDLYLASMLFAALAYSAQCLGYIFLKRRYATMERSFRSPFGIPGAVFALAVFVVCALSIVGFHSHNGIAVASLGVVLVFLTMYYHVYAKSRQTFSDDERKVLFFAHIGRYRCRQIEPNERD</sequence>
<evidence type="ECO:0000313" key="9">
    <source>
        <dbReference type="Proteomes" id="UP000332933"/>
    </source>
</evidence>
<keyword evidence="3 5" id="KW-1133">Transmembrane helix</keyword>
<organism evidence="8 9">
    <name type="scientific">Aphanomyces stellatus</name>
    <dbReference type="NCBI Taxonomy" id="120398"/>
    <lineage>
        <taxon>Eukaryota</taxon>
        <taxon>Sar</taxon>
        <taxon>Stramenopiles</taxon>
        <taxon>Oomycota</taxon>
        <taxon>Saprolegniomycetes</taxon>
        <taxon>Saprolegniales</taxon>
        <taxon>Verrucalvaceae</taxon>
        <taxon>Aphanomyces</taxon>
    </lineage>
</organism>
<dbReference type="PANTHER" id="PTHR42770">
    <property type="entry name" value="AMINO ACID TRANSPORTER-RELATED"/>
    <property type="match status" value="1"/>
</dbReference>
<keyword evidence="9" id="KW-1185">Reference proteome</keyword>
<gene>
    <name evidence="8" type="primary">Aste57867_4053</name>
    <name evidence="7" type="ORF">As57867_004042</name>
    <name evidence="8" type="ORF">ASTE57867_4053</name>
</gene>
<accession>A0A485KAU5</accession>
<dbReference type="InterPro" id="IPR050367">
    <property type="entry name" value="APC_superfamily"/>
</dbReference>
<feature type="transmembrane region" description="Helical" evidence="5">
    <location>
        <begin position="21"/>
        <end position="42"/>
    </location>
</feature>
<evidence type="ECO:0000256" key="5">
    <source>
        <dbReference type="SAM" id="Phobius"/>
    </source>
</evidence>
<feature type="transmembrane region" description="Helical" evidence="5">
    <location>
        <begin position="138"/>
        <end position="158"/>
    </location>
</feature>
<feature type="transmembrane region" description="Helical" evidence="5">
    <location>
        <begin position="240"/>
        <end position="260"/>
    </location>
</feature>
<dbReference type="Pfam" id="PF00324">
    <property type="entry name" value="AA_permease"/>
    <property type="match status" value="1"/>
</dbReference>
<name>A0A485KAU5_9STRA</name>
<feature type="transmembrane region" description="Helical" evidence="5">
    <location>
        <begin position="335"/>
        <end position="356"/>
    </location>
</feature>
<keyword evidence="4 5" id="KW-0472">Membrane</keyword>
<feature type="transmembrane region" description="Helical" evidence="5">
    <location>
        <begin position="404"/>
        <end position="421"/>
    </location>
</feature>
<dbReference type="EMBL" id="CAADRA010000868">
    <property type="protein sequence ID" value="VFT81187.1"/>
    <property type="molecule type" value="Genomic_DNA"/>
</dbReference>
<feature type="transmembrane region" description="Helical" evidence="5">
    <location>
        <begin position="165"/>
        <end position="184"/>
    </location>
</feature>
<reference evidence="7" key="2">
    <citation type="submission" date="2019-06" db="EMBL/GenBank/DDBJ databases">
        <title>Genomics analysis of Aphanomyces spp. identifies a new class of oomycete effector associated with host adaptation.</title>
        <authorList>
            <person name="Gaulin E."/>
        </authorList>
    </citation>
    <scope>NUCLEOTIDE SEQUENCE</scope>
    <source>
        <strain evidence="7">CBS 578.67</strain>
    </source>
</reference>
<dbReference type="Proteomes" id="UP000332933">
    <property type="component" value="Unassembled WGS sequence"/>
</dbReference>
<feature type="transmembrane region" description="Helical" evidence="5">
    <location>
        <begin position="92"/>
        <end position="113"/>
    </location>
</feature>
<dbReference type="PANTHER" id="PTHR42770:SF7">
    <property type="entry name" value="MEMBRANE PROTEIN"/>
    <property type="match status" value="1"/>
</dbReference>
<evidence type="ECO:0000256" key="2">
    <source>
        <dbReference type="ARBA" id="ARBA00022692"/>
    </source>
</evidence>
<keyword evidence="2 5" id="KW-0812">Transmembrane</keyword>
<dbReference type="Gene3D" id="1.20.1740.10">
    <property type="entry name" value="Amino acid/polyamine transporter I"/>
    <property type="match status" value="1"/>
</dbReference>
<dbReference type="PIRSF" id="PIRSF006060">
    <property type="entry name" value="AA_transporter"/>
    <property type="match status" value="1"/>
</dbReference>
<reference evidence="8 9" key="1">
    <citation type="submission" date="2019-03" db="EMBL/GenBank/DDBJ databases">
        <authorList>
            <person name="Gaulin E."/>
            <person name="Dumas B."/>
        </authorList>
    </citation>
    <scope>NUCLEOTIDE SEQUENCE [LARGE SCALE GENOMIC DNA]</scope>
    <source>
        <strain evidence="8">CBS 568.67</strain>
    </source>
</reference>
<dbReference type="GO" id="GO:0016020">
    <property type="term" value="C:membrane"/>
    <property type="evidence" value="ECO:0007669"/>
    <property type="project" value="UniProtKB-SubCell"/>
</dbReference>
<feature type="domain" description="Amino acid permease/ SLC12A" evidence="6">
    <location>
        <begin position="31"/>
        <end position="416"/>
    </location>
</feature>
<evidence type="ECO:0000259" key="6">
    <source>
        <dbReference type="Pfam" id="PF00324"/>
    </source>
</evidence>
<protein>
    <submittedName>
        <fullName evidence="8">Aste57867_4053 protein</fullName>
    </submittedName>
</protein>